<feature type="compositionally biased region" description="Low complexity" evidence="6">
    <location>
        <begin position="115"/>
        <end position="126"/>
    </location>
</feature>
<evidence type="ECO:0000259" key="7">
    <source>
        <dbReference type="PROSITE" id="PS50157"/>
    </source>
</evidence>
<name>A0ABY7EZU9_MYAAR</name>
<protein>
    <submittedName>
        <fullName evidence="8">ZKSC5-like protein</fullName>
    </submittedName>
</protein>
<dbReference type="InterPro" id="IPR013087">
    <property type="entry name" value="Znf_C2H2_type"/>
</dbReference>
<evidence type="ECO:0000256" key="1">
    <source>
        <dbReference type="ARBA" id="ARBA00022723"/>
    </source>
</evidence>
<dbReference type="PROSITE" id="PS50157">
    <property type="entry name" value="ZINC_FINGER_C2H2_2"/>
    <property type="match status" value="4"/>
</dbReference>
<evidence type="ECO:0000256" key="3">
    <source>
        <dbReference type="ARBA" id="ARBA00022771"/>
    </source>
</evidence>
<feature type="domain" description="C2H2-type" evidence="7">
    <location>
        <begin position="470"/>
        <end position="497"/>
    </location>
</feature>
<evidence type="ECO:0000256" key="4">
    <source>
        <dbReference type="ARBA" id="ARBA00022833"/>
    </source>
</evidence>
<evidence type="ECO:0000313" key="8">
    <source>
        <dbReference type="EMBL" id="WAR14356.1"/>
    </source>
</evidence>
<dbReference type="InterPro" id="IPR036236">
    <property type="entry name" value="Znf_C2H2_sf"/>
</dbReference>
<dbReference type="PANTHER" id="PTHR14003:SF19">
    <property type="entry name" value="YY2 TRANSCRIPTION FACTOR"/>
    <property type="match status" value="1"/>
</dbReference>
<keyword evidence="9" id="KW-1185">Reference proteome</keyword>
<feature type="domain" description="C2H2-type" evidence="7">
    <location>
        <begin position="284"/>
        <end position="311"/>
    </location>
</feature>
<evidence type="ECO:0000313" key="9">
    <source>
        <dbReference type="Proteomes" id="UP001164746"/>
    </source>
</evidence>
<feature type="region of interest" description="Disordered" evidence="6">
    <location>
        <begin position="393"/>
        <end position="428"/>
    </location>
</feature>
<gene>
    <name evidence="8" type="ORF">MAR_004461</name>
</gene>
<dbReference type="Pfam" id="PF00096">
    <property type="entry name" value="zf-C2H2"/>
    <property type="match status" value="2"/>
</dbReference>
<evidence type="ECO:0000256" key="2">
    <source>
        <dbReference type="ARBA" id="ARBA00022737"/>
    </source>
</evidence>
<evidence type="ECO:0000256" key="5">
    <source>
        <dbReference type="PROSITE-ProRule" id="PRU00042"/>
    </source>
</evidence>
<evidence type="ECO:0000256" key="6">
    <source>
        <dbReference type="SAM" id="MobiDB-lite"/>
    </source>
</evidence>
<proteinExistence type="predicted"/>
<dbReference type="EMBL" id="CP111020">
    <property type="protein sequence ID" value="WAR14356.1"/>
    <property type="molecule type" value="Genomic_DNA"/>
</dbReference>
<dbReference type="Pfam" id="PF13894">
    <property type="entry name" value="zf-C2H2_4"/>
    <property type="match status" value="1"/>
</dbReference>
<keyword evidence="1" id="KW-0479">Metal-binding</keyword>
<dbReference type="SMART" id="SM00355">
    <property type="entry name" value="ZnF_C2H2"/>
    <property type="match status" value="5"/>
</dbReference>
<feature type="compositionally biased region" description="Polar residues" evidence="6">
    <location>
        <begin position="135"/>
        <end position="153"/>
    </location>
</feature>
<keyword evidence="3 5" id="KW-0863">Zinc-finger</keyword>
<feature type="domain" description="C2H2-type" evidence="7">
    <location>
        <begin position="498"/>
        <end position="525"/>
    </location>
</feature>
<keyword evidence="4" id="KW-0862">Zinc</keyword>
<feature type="region of interest" description="Disordered" evidence="6">
    <location>
        <begin position="36"/>
        <end position="183"/>
    </location>
</feature>
<feature type="domain" description="C2H2-type" evidence="7">
    <location>
        <begin position="256"/>
        <end position="283"/>
    </location>
</feature>
<reference evidence="8" key="1">
    <citation type="submission" date="2022-11" db="EMBL/GenBank/DDBJ databases">
        <title>Centuries of genome instability and evolution in soft-shell clam transmissible cancer (bioRxiv).</title>
        <authorList>
            <person name="Hart S.F.M."/>
            <person name="Yonemitsu M.A."/>
            <person name="Giersch R.M."/>
            <person name="Beal B.F."/>
            <person name="Arriagada G."/>
            <person name="Davis B.W."/>
            <person name="Ostrander E.A."/>
            <person name="Goff S.P."/>
            <person name="Metzger M.J."/>
        </authorList>
    </citation>
    <scope>NUCLEOTIDE SEQUENCE</scope>
    <source>
        <strain evidence="8">MELC-2E11</strain>
        <tissue evidence="8">Siphon/mantle</tissue>
    </source>
</reference>
<feature type="compositionally biased region" description="Low complexity" evidence="6">
    <location>
        <begin position="63"/>
        <end position="80"/>
    </location>
</feature>
<dbReference type="PANTHER" id="PTHR14003">
    <property type="entry name" value="TRANSCRIPTIONAL REPRESSOR PROTEIN YY"/>
    <property type="match status" value="1"/>
</dbReference>
<dbReference type="SUPFAM" id="SSF57667">
    <property type="entry name" value="beta-beta-alpha zinc fingers"/>
    <property type="match status" value="2"/>
</dbReference>
<organism evidence="8 9">
    <name type="scientific">Mya arenaria</name>
    <name type="common">Soft-shell clam</name>
    <dbReference type="NCBI Taxonomy" id="6604"/>
    <lineage>
        <taxon>Eukaryota</taxon>
        <taxon>Metazoa</taxon>
        <taxon>Spiralia</taxon>
        <taxon>Lophotrochozoa</taxon>
        <taxon>Mollusca</taxon>
        <taxon>Bivalvia</taxon>
        <taxon>Autobranchia</taxon>
        <taxon>Heteroconchia</taxon>
        <taxon>Euheterodonta</taxon>
        <taxon>Imparidentia</taxon>
        <taxon>Neoheterodontei</taxon>
        <taxon>Myida</taxon>
        <taxon>Myoidea</taxon>
        <taxon>Myidae</taxon>
        <taxon>Mya</taxon>
    </lineage>
</organism>
<keyword evidence="2" id="KW-0677">Repeat</keyword>
<dbReference type="Proteomes" id="UP001164746">
    <property type="component" value="Chromosome 9"/>
</dbReference>
<dbReference type="PROSITE" id="PS00028">
    <property type="entry name" value="ZINC_FINGER_C2H2_1"/>
    <property type="match status" value="3"/>
</dbReference>
<feature type="compositionally biased region" description="Polar residues" evidence="6">
    <location>
        <begin position="81"/>
        <end position="101"/>
    </location>
</feature>
<accession>A0ABY7EZU9</accession>
<sequence>MNASQMEQEVLREIPGYKAILKSVLKSQIQFLHHKASSDVDLTYQRSRNLLPPSRRPKPRLRPGPYSIPSPGTSTPVGSPNPFQLSSPPNHGSNQSNTAGTGSIKPDPESGDMLVDSVSGDNNNDQSGDDKSESGGVSTNQDEESGNQGNQKSQKVKEGEDGGDAGEWDSNYDSAQGDDSNTEQDPIEVVNHLLNVGSIANDNINVRQFLSPEDGTISNLHEPDNVQAGQLLTPAVGNIASFSNIDMSSSGKGTTYWCQHCQKVLQNKMLYNYHVRAHMGVKPFECPICQRKFAGKQALETHKRLHSGERPFKCTHDGCDRAFTARRLTQDTSAASNGVSLSPGANLGPYDLVPRKRGRPRKDSYLYMNEASQNTSVAMESPSTTLTYTNATDQAASGSEAEVQGQGQIPVQQFRRGRPRKEYENLPPGVIHPTGISIGNGYVKCNICGKILKGTSMFTHKQAHLGIRNYSCNYCGKSFTQKGPLITHERVHTGEKPYSCNMCGKSFSAHSGLYQHRRRCSRQSQFSQFNITM</sequence>
<dbReference type="Gene3D" id="3.30.160.60">
    <property type="entry name" value="Classic Zinc Finger"/>
    <property type="match status" value="4"/>
</dbReference>
<feature type="region of interest" description="Disordered" evidence="6">
    <location>
        <begin position="332"/>
        <end position="359"/>
    </location>
</feature>